<dbReference type="Gene3D" id="3.40.1010.10">
    <property type="entry name" value="Cobalt-precorrin-4 Transmethylase, Domain 1"/>
    <property type="match status" value="1"/>
</dbReference>
<proteinExistence type="predicted"/>
<sequence length="500" mass="51944">MKETGCVYLVGAGCGSADLITVRGLRLLQSCGAVVYDALIDPALLEEAPLAERYPAGKRSGSHSMPQEEISALLVRLAREGKTVVRLKGGDPFVFGRGGEEILALQEAGIPFEEVPGISSAVAIPAEAGIPVTHRELSRSFHVITGRTAAGGELLPESLQALAALQGTLVFLMGLGGLERIAAGLIAAGKSPQTPAAVVSGGNSPSPANLRGTLETIAEQARAAAVQAPAVIVVGETAALHLESGISRSLRGVSVGLTGTPAFAAKLADTLRPLGARTFPLLTARIRPLPLEFDLSRLGDGAGKWIVLTSANGVSCFFDLLNREKIDLRSLKGCKFAVIGRATGEALARHGVFADLCPGRATGEDLAAALCAAVRPPETALLFRAAGSSPALGKALEGSRIPVEEHSLYETVYVPCEPQEQPDYLTFASAGSVRAYFRAFGAPPESCTCVCIGPVTAAALQERTPAPFLTAPDISAASIASAILHHKTSAFFRRKRGHEL</sequence>
<evidence type="ECO:0000313" key="8">
    <source>
        <dbReference type="EMBL" id="MCQ4841242.1"/>
    </source>
</evidence>
<dbReference type="InterPro" id="IPR000878">
    <property type="entry name" value="4pyrrol_Mease"/>
</dbReference>
<evidence type="ECO:0000256" key="5">
    <source>
        <dbReference type="ARBA" id="ARBA00023244"/>
    </source>
</evidence>
<keyword evidence="4" id="KW-0949">S-adenosyl-L-methionine</keyword>
<keyword evidence="5" id="KW-0627">Porphyrin biosynthesis</keyword>
<dbReference type="RefSeq" id="WP_256192281.1">
    <property type="nucleotide sequence ID" value="NZ_CAJKKG010000050.1"/>
</dbReference>
<dbReference type="InterPro" id="IPR006366">
    <property type="entry name" value="CobA/CysG_C"/>
</dbReference>
<dbReference type="Pfam" id="PF02602">
    <property type="entry name" value="HEM4"/>
    <property type="match status" value="1"/>
</dbReference>
<accession>A0ABT1S2S4</accession>
<gene>
    <name evidence="8" type="primary">cobA</name>
    <name evidence="8" type="ORF">NE695_15110</name>
</gene>
<feature type="domain" description="Tetrapyrrole biosynthesis uroporphyrinogen III synthase" evidence="7">
    <location>
        <begin position="267"/>
        <end position="476"/>
    </location>
</feature>
<dbReference type="InterPro" id="IPR050161">
    <property type="entry name" value="Siro_Cobalamin_biosynth"/>
</dbReference>
<dbReference type="EMBL" id="JANFZH010000042">
    <property type="protein sequence ID" value="MCQ4841242.1"/>
    <property type="molecule type" value="Genomic_DNA"/>
</dbReference>
<name>A0ABT1S2S4_9FIRM</name>
<dbReference type="Proteomes" id="UP001524473">
    <property type="component" value="Unassembled WGS sequence"/>
</dbReference>
<dbReference type="NCBIfam" id="NF004790">
    <property type="entry name" value="PRK06136.1"/>
    <property type="match status" value="1"/>
</dbReference>
<dbReference type="InterPro" id="IPR014776">
    <property type="entry name" value="4pyrrole_Mease_sub2"/>
</dbReference>
<dbReference type="InterPro" id="IPR014777">
    <property type="entry name" value="4pyrrole_Mease_sub1"/>
</dbReference>
<dbReference type="SUPFAM" id="SSF69618">
    <property type="entry name" value="HemD-like"/>
    <property type="match status" value="1"/>
</dbReference>
<keyword evidence="9" id="KW-1185">Reference proteome</keyword>
<dbReference type="InterPro" id="IPR035996">
    <property type="entry name" value="4pyrrol_Methylase_sf"/>
</dbReference>
<evidence type="ECO:0000256" key="2">
    <source>
        <dbReference type="ARBA" id="ARBA00022603"/>
    </source>
</evidence>
<evidence type="ECO:0000259" key="6">
    <source>
        <dbReference type="Pfam" id="PF00590"/>
    </source>
</evidence>
<keyword evidence="3 8" id="KW-0808">Transferase</keyword>
<dbReference type="GO" id="GO:0004851">
    <property type="term" value="F:uroporphyrin-III C-methyltransferase activity"/>
    <property type="evidence" value="ECO:0007669"/>
    <property type="project" value="UniProtKB-EC"/>
</dbReference>
<dbReference type="Gene3D" id="3.30.950.10">
    <property type="entry name" value="Methyltransferase, Cobalt-precorrin-4 Transmethylase, Domain 2"/>
    <property type="match status" value="1"/>
</dbReference>
<dbReference type="NCBIfam" id="TIGR01469">
    <property type="entry name" value="cobA_cysG_Cterm"/>
    <property type="match status" value="1"/>
</dbReference>
<dbReference type="Gene3D" id="3.40.50.10090">
    <property type="match status" value="2"/>
</dbReference>
<reference evidence="8 9" key="1">
    <citation type="submission" date="2022-06" db="EMBL/GenBank/DDBJ databases">
        <title>Isolation of gut microbiota from human fecal samples.</title>
        <authorList>
            <person name="Pamer E.G."/>
            <person name="Barat B."/>
            <person name="Waligurski E."/>
            <person name="Medina S."/>
            <person name="Paddock L."/>
            <person name="Mostad J."/>
        </authorList>
    </citation>
    <scope>NUCLEOTIDE SEQUENCE [LARGE SCALE GENOMIC DNA]</scope>
    <source>
        <strain evidence="8 9">DFI.9.73</strain>
    </source>
</reference>
<dbReference type="Pfam" id="PF00590">
    <property type="entry name" value="TP_methylase"/>
    <property type="match status" value="1"/>
</dbReference>
<dbReference type="PANTHER" id="PTHR45790:SF3">
    <property type="entry name" value="S-ADENOSYL-L-METHIONINE-DEPENDENT UROPORPHYRINOGEN III METHYLTRANSFERASE, CHLOROPLASTIC"/>
    <property type="match status" value="1"/>
</dbReference>
<dbReference type="CDD" id="cd11642">
    <property type="entry name" value="SUMT"/>
    <property type="match status" value="1"/>
</dbReference>
<evidence type="ECO:0000313" key="9">
    <source>
        <dbReference type="Proteomes" id="UP001524473"/>
    </source>
</evidence>
<organism evidence="8 9">
    <name type="scientific">Neglectibacter timonensis</name>
    <dbReference type="NCBI Taxonomy" id="1776382"/>
    <lineage>
        <taxon>Bacteria</taxon>
        <taxon>Bacillati</taxon>
        <taxon>Bacillota</taxon>
        <taxon>Clostridia</taxon>
        <taxon>Eubacteriales</taxon>
        <taxon>Oscillospiraceae</taxon>
        <taxon>Neglectibacter</taxon>
    </lineage>
</organism>
<evidence type="ECO:0000259" key="7">
    <source>
        <dbReference type="Pfam" id="PF02602"/>
    </source>
</evidence>
<dbReference type="InterPro" id="IPR036108">
    <property type="entry name" value="4pyrrol_syn_uPrphyn_synt_sf"/>
</dbReference>
<feature type="domain" description="Tetrapyrrole methylase" evidence="6">
    <location>
        <begin position="7"/>
        <end position="217"/>
    </location>
</feature>
<dbReference type="GO" id="GO:0032259">
    <property type="term" value="P:methylation"/>
    <property type="evidence" value="ECO:0007669"/>
    <property type="project" value="UniProtKB-KW"/>
</dbReference>
<comment type="caution">
    <text evidence="8">The sequence shown here is derived from an EMBL/GenBank/DDBJ whole genome shotgun (WGS) entry which is preliminary data.</text>
</comment>
<evidence type="ECO:0000256" key="3">
    <source>
        <dbReference type="ARBA" id="ARBA00022679"/>
    </source>
</evidence>
<dbReference type="EC" id="2.1.1.107" evidence="1"/>
<dbReference type="SUPFAM" id="SSF53790">
    <property type="entry name" value="Tetrapyrrole methylase"/>
    <property type="match status" value="1"/>
</dbReference>
<dbReference type="PANTHER" id="PTHR45790">
    <property type="entry name" value="SIROHEME SYNTHASE-RELATED"/>
    <property type="match status" value="1"/>
</dbReference>
<keyword evidence="2 8" id="KW-0489">Methyltransferase</keyword>
<evidence type="ECO:0000256" key="4">
    <source>
        <dbReference type="ARBA" id="ARBA00022691"/>
    </source>
</evidence>
<dbReference type="CDD" id="cd06578">
    <property type="entry name" value="HemD"/>
    <property type="match status" value="1"/>
</dbReference>
<evidence type="ECO:0000256" key="1">
    <source>
        <dbReference type="ARBA" id="ARBA00012162"/>
    </source>
</evidence>
<protein>
    <recommendedName>
        <fullName evidence="1">uroporphyrinogen-III C-methyltransferase</fullName>
        <ecNumber evidence="1">2.1.1.107</ecNumber>
    </recommendedName>
</protein>
<dbReference type="InterPro" id="IPR003754">
    <property type="entry name" value="4pyrrol_synth_uPrphyn_synth"/>
</dbReference>